<evidence type="ECO:0000313" key="3">
    <source>
        <dbReference type="Proteomes" id="UP001642484"/>
    </source>
</evidence>
<sequence length="281" mass="32037">MPELGQKRKCLDGAILPDMKFRRMRGKVPKKQQRALALVPLPSKSGIKDEPQVDLKLLPPGTFTDYLRLLRQKHPREKLSLKLFLKVWGQSFAHRLGIRPPSQHSTCGICKKHKMLLKRISNERARAGQTQEYVRRLKRTYADRVCYWTSRATSRLLFLPCGRRSFTMITDAMDKSKFKFPRSRVICSKEFQTFARPALDMSTIITHGHNCVIAVSGPPLEEGRIVGGGPIVPCDTPLGREVQRQGSRIHCPIGQLREGDEEQCSPPFLWPDDSTQEDISH</sequence>
<accession>A0ABP0R9W4</accession>
<gene>
    <name evidence="2" type="ORF">CCMP2556_LOCUS46241</name>
</gene>
<proteinExistence type="predicted"/>
<feature type="region of interest" description="Disordered" evidence="1">
    <location>
        <begin position="258"/>
        <end position="281"/>
    </location>
</feature>
<name>A0ABP0R9W4_9DINO</name>
<dbReference type="Proteomes" id="UP001642484">
    <property type="component" value="Unassembled WGS sequence"/>
</dbReference>
<evidence type="ECO:0000313" key="2">
    <source>
        <dbReference type="EMBL" id="CAK9097381.1"/>
    </source>
</evidence>
<reference evidence="2 3" key="1">
    <citation type="submission" date="2024-02" db="EMBL/GenBank/DDBJ databases">
        <authorList>
            <person name="Chen Y."/>
            <person name="Shah S."/>
            <person name="Dougan E. K."/>
            <person name="Thang M."/>
            <person name="Chan C."/>
        </authorList>
    </citation>
    <scope>NUCLEOTIDE SEQUENCE [LARGE SCALE GENOMIC DNA]</scope>
</reference>
<organism evidence="2 3">
    <name type="scientific">Durusdinium trenchii</name>
    <dbReference type="NCBI Taxonomy" id="1381693"/>
    <lineage>
        <taxon>Eukaryota</taxon>
        <taxon>Sar</taxon>
        <taxon>Alveolata</taxon>
        <taxon>Dinophyceae</taxon>
        <taxon>Suessiales</taxon>
        <taxon>Symbiodiniaceae</taxon>
        <taxon>Durusdinium</taxon>
    </lineage>
</organism>
<protein>
    <submittedName>
        <fullName evidence="2">Uncharacterized protein</fullName>
    </submittedName>
</protein>
<evidence type="ECO:0000256" key="1">
    <source>
        <dbReference type="SAM" id="MobiDB-lite"/>
    </source>
</evidence>
<dbReference type="EMBL" id="CAXAMN010025720">
    <property type="protein sequence ID" value="CAK9097381.1"/>
    <property type="molecule type" value="Genomic_DNA"/>
</dbReference>
<comment type="caution">
    <text evidence="2">The sequence shown here is derived from an EMBL/GenBank/DDBJ whole genome shotgun (WGS) entry which is preliminary data.</text>
</comment>
<keyword evidence="3" id="KW-1185">Reference proteome</keyword>